<evidence type="ECO:0000313" key="2">
    <source>
        <dbReference type="EMBL" id="TYZ11526.1"/>
    </source>
</evidence>
<evidence type="ECO:0000259" key="1">
    <source>
        <dbReference type="Pfam" id="PF22311"/>
    </source>
</evidence>
<dbReference type="InterPro" id="IPR054243">
    <property type="entry name" value="DUF6970"/>
</dbReference>
<feature type="domain" description="DUF6970" evidence="1">
    <location>
        <begin position="11"/>
        <end position="84"/>
    </location>
</feature>
<dbReference type="AlphaFoldDB" id="A0A5D6V7K6"/>
<name>A0A5D6V7K6_9BACT</name>
<dbReference type="Pfam" id="PF22311">
    <property type="entry name" value="DUF6970"/>
    <property type="match status" value="1"/>
</dbReference>
<keyword evidence="3" id="KW-1185">Reference proteome</keyword>
<organism evidence="2 3">
    <name type="scientific">Hymenobacter lutimineralis</name>
    <dbReference type="NCBI Taxonomy" id="2606448"/>
    <lineage>
        <taxon>Bacteria</taxon>
        <taxon>Pseudomonadati</taxon>
        <taxon>Bacteroidota</taxon>
        <taxon>Cytophagia</taxon>
        <taxon>Cytophagales</taxon>
        <taxon>Hymenobacteraceae</taxon>
        <taxon>Hymenobacter</taxon>
    </lineage>
</organism>
<reference evidence="2 3" key="1">
    <citation type="submission" date="2019-08" db="EMBL/GenBank/DDBJ databases">
        <authorList>
            <person name="Seo M.-J."/>
        </authorList>
    </citation>
    <scope>NUCLEOTIDE SEQUENCE [LARGE SCALE GENOMIC DNA]</scope>
    <source>
        <strain evidence="2 3">KIGAM108</strain>
    </source>
</reference>
<dbReference type="Proteomes" id="UP000322791">
    <property type="component" value="Unassembled WGS sequence"/>
</dbReference>
<gene>
    <name evidence="2" type="ORF">FY528_06945</name>
</gene>
<dbReference type="EMBL" id="VTHL01000005">
    <property type="protein sequence ID" value="TYZ11526.1"/>
    <property type="molecule type" value="Genomic_DNA"/>
</dbReference>
<accession>A0A5D6V7K6</accession>
<protein>
    <recommendedName>
        <fullName evidence="1">DUF6970 domain-containing protein</fullName>
    </recommendedName>
</protein>
<comment type="caution">
    <text evidence="2">The sequence shown here is derived from an EMBL/GenBank/DDBJ whole genome shotgun (WGS) entry which is preliminary data.</text>
</comment>
<sequence length="86" mass="9761">MQKRIAELGASEKPQNPKARILSYRLDGQLVYYFNAPCCDQYSTLYSAKGTVLCHPDGGFTGRGDGKCPDFEKSRTEERLVWEDPR</sequence>
<evidence type="ECO:0000313" key="3">
    <source>
        <dbReference type="Proteomes" id="UP000322791"/>
    </source>
</evidence>
<proteinExistence type="predicted"/>